<comment type="similarity">
    <text evidence="1">Belongs to the LOG family.</text>
</comment>
<sequence length="213" mass="23533">MTVNHSELCDKEVGRSDMIQKILADFDSSETVFENSDREVAVFGSARLSSESPYYQVARELGRNLAQHDISVVTGGGPGIMEAANRGAHEANGTSIGLGIEIPYEVTLNDYVDRGMTFHYFFTRKVMCTKNVTGFAVFPGGFGTLDEMFEILTLEQNRKLPNYPIVLVGVSYWAGLIEWLRGSMFSEGLISPDCLKLLRIVDTADDAVKVFTP</sequence>
<dbReference type="Gene3D" id="3.40.50.450">
    <property type="match status" value="1"/>
</dbReference>
<dbReference type="InterPro" id="IPR005269">
    <property type="entry name" value="LOG"/>
</dbReference>
<dbReference type="Proteomes" id="UP000214355">
    <property type="component" value="Chromosome I"/>
</dbReference>
<dbReference type="SUPFAM" id="SSF102405">
    <property type="entry name" value="MCP/YpsA-like"/>
    <property type="match status" value="1"/>
</dbReference>
<dbReference type="GO" id="GO:0009691">
    <property type="term" value="P:cytokinin biosynthetic process"/>
    <property type="evidence" value="ECO:0007669"/>
    <property type="project" value="UniProtKB-UniRule"/>
</dbReference>
<reference evidence="3" key="1">
    <citation type="submission" date="2016-10" db="EMBL/GenBank/DDBJ databases">
        <authorList>
            <person name="Varghese N."/>
            <person name="Submissions S."/>
        </authorList>
    </citation>
    <scope>NUCLEOTIDE SEQUENCE [LARGE SCALE GENOMIC DNA]</scope>
    <source>
        <strain evidence="3">DSM 10002</strain>
    </source>
</reference>
<dbReference type="NCBIfam" id="TIGR00730">
    <property type="entry name" value="Rossman fold protein, TIGR00730 family"/>
    <property type="match status" value="1"/>
</dbReference>
<dbReference type="GO" id="GO:0005829">
    <property type="term" value="C:cytosol"/>
    <property type="evidence" value="ECO:0007669"/>
    <property type="project" value="TreeGrafter"/>
</dbReference>
<evidence type="ECO:0000313" key="3">
    <source>
        <dbReference type="Proteomes" id="UP000214355"/>
    </source>
</evidence>
<dbReference type="PANTHER" id="PTHR43393:SF3">
    <property type="entry name" value="LYSINE DECARBOXYLASE-LIKE PROTEIN"/>
    <property type="match status" value="1"/>
</dbReference>
<proteinExistence type="inferred from homology"/>
<dbReference type="GO" id="GO:0102682">
    <property type="term" value="F:cytokinin riboside 5'-monophosphate phosphoribohydrolase activity"/>
    <property type="evidence" value="ECO:0007669"/>
    <property type="project" value="RHEA"/>
</dbReference>
<dbReference type="EMBL" id="LT629804">
    <property type="protein sequence ID" value="SDU79714.1"/>
    <property type="molecule type" value="Genomic_DNA"/>
</dbReference>
<gene>
    <name evidence="2" type="ORF">SAMN04489737_0976</name>
</gene>
<dbReference type="InterPro" id="IPR052341">
    <property type="entry name" value="LOG_family_nucleotidases"/>
</dbReference>
<evidence type="ECO:0000313" key="2">
    <source>
        <dbReference type="EMBL" id="SDU79714.1"/>
    </source>
</evidence>
<dbReference type="InterPro" id="IPR031100">
    <property type="entry name" value="LOG_fam"/>
</dbReference>
<organism evidence="2 3">
    <name type="scientific">Arcanobacterium phocae</name>
    <dbReference type="NCBI Taxonomy" id="131112"/>
    <lineage>
        <taxon>Bacteria</taxon>
        <taxon>Bacillati</taxon>
        <taxon>Actinomycetota</taxon>
        <taxon>Actinomycetes</taxon>
        <taxon>Actinomycetales</taxon>
        <taxon>Actinomycetaceae</taxon>
        <taxon>Arcanobacterium</taxon>
    </lineage>
</organism>
<protein>
    <recommendedName>
        <fullName evidence="1">Cytokinin riboside 5'-monophosphate phosphoribohydrolase</fullName>
        <ecNumber evidence="1">3.2.2.n1</ecNumber>
    </recommendedName>
</protein>
<dbReference type="EC" id="3.2.2.n1" evidence="1"/>
<keyword evidence="3" id="KW-1185">Reference proteome</keyword>
<keyword evidence="1" id="KW-0203">Cytokinin biosynthesis</keyword>
<accession>A0A1H2LFW9</accession>
<evidence type="ECO:0000256" key="1">
    <source>
        <dbReference type="RuleBase" id="RU363015"/>
    </source>
</evidence>
<dbReference type="PANTHER" id="PTHR43393">
    <property type="entry name" value="CYTOKININ RIBOSIDE 5'-MONOPHOSPHATE PHOSPHORIBOHYDROLASE"/>
    <property type="match status" value="1"/>
</dbReference>
<keyword evidence="1" id="KW-0378">Hydrolase</keyword>
<dbReference type="Pfam" id="PF03641">
    <property type="entry name" value="Lysine_decarbox"/>
    <property type="match status" value="1"/>
</dbReference>
<comment type="catalytic activity">
    <reaction evidence="1">
        <text>9-ribosyl-trans-zeatin 5'-phosphate + H2O = trans-zeatin + D-ribose 5-phosphate</text>
        <dbReference type="Rhea" id="RHEA:48564"/>
        <dbReference type="ChEBI" id="CHEBI:15377"/>
        <dbReference type="ChEBI" id="CHEBI:16522"/>
        <dbReference type="ChEBI" id="CHEBI:78346"/>
        <dbReference type="ChEBI" id="CHEBI:87947"/>
        <dbReference type="EC" id="3.2.2.n1"/>
    </reaction>
</comment>
<dbReference type="STRING" id="131112.SAMN04489737_0976"/>
<name>A0A1H2LFW9_9ACTO</name>
<comment type="catalytic activity">
    <reaction evidence="1">
        <text>N(6)-(dimethylallyl)adenosine 5'-phosphate + H2O = N(6)-dimethylallyladenine + D-ribose 5-phosphate</text>
        <dbReference type="Rhea" id="RHEA:48560"/>
        <dbReference type="ChEBI" id="CHEBI:15377"/>
        <dbReference type="ChEBI" id="CHEBI:17660"/>
        <dbReference type="ChEBI" id="CHEBI:57526"/>
        <dbReference type="ChEBI" id="CHEBI:78346"/>
        <dbReference type="EC" id="3.2.2.n1"/>
    </reaction>
</comment>
<dbReference type="AlphaFoldDB" id="A0A1H2LFW9"/>